<dbReference type="Pfam" id="PF14230">
    <property type="entry name" value="DUF4333"/>
    <property type="match status" value="1"/>
</dbReference>
<name>A0ABT1JD06_ACTCY</name>
<feature type="region of interest" description="Disordered" evidence="1">
    <location>
        <begin position="1"/>
        <end position="90"/>
    </location>
</feature>
<dbReference type="Proteomes" id="UP000791080">
    <property type="component" value="Unassembled WGS sequence"/>
</dbReference>
<keyword evidence="5" id="KW-1185">Reference proteome</keyword>
<keyword evidence="2" id="KW-0812">Transmembrane</keyword>
<evidence type="ECO:0000256" key="1">
    <source>
        <dbReference type="SAM" id="MobiDB-lite"/>
    </source>
</evidence>
<sequence>MTSPYGPSGGNDPHQQWGQPQGYPGTPAGGTPEQSAGYGQYGQQPGYGQYGQQQYGAQPGYGDPAAQQGYGQYGQQPGYGDPSQQGAYGQYGQQYPQQQQYGQYGQQYGGYPPPGQNKKSALPWIVSGGIAVVLGGVAVLGFVWPGWFNSKVFDSDAMAGEVQRILTDTWGIGDVSGVSCPSDQPLEAGHSFQCEATIGGNPVQVDIQVKNEDGDYEVVQPS</sequence>
<keyword evidence="2" id="KW-1133">Transmembrane helix</keyword>
<feature type="compositionally biased region" description="Low complexity" evidence="1">
    <location>
        <begin position="36"/>
        <end position="90"/>
    </location>
</feature>
<feature type="domain" description="DUF4333" evidence="3">
    <location>
        <begin position="137"/>
        <end position="214"/>
    </location>
</feature>
<feature type="transmembrane region" description="Helical" evidence="2">
    <location>
        <begin position="121"/>
        <end position="144"/>
    </location>
</feature>
<reference evidence="4 5" key="1">
    <citation type="submission" date="2022-06" db="EMBL/GenBank/DDBJ databases">
        <title>Genomic Encyclopedia of Type Strains, Phase I: the one thousand microbial genomes (KMG-I) project.</title>
        <authorList>
            <person name="Kyrpides N."/>
        </authorList>
    </citation>
    <scope>NUCLEOTIDE SEQUENCE [LARGE SCALE GENOMIC DNA]</scope>
    <source>
        <strain evidence="4 5">DSM 43889</strain>
    </source>
</reference>
<proteinExistence type="predicted"/>
<protein>
    <recommendedName>
        <fullName evidence="3">DUF4333 domain-containing protein</fullName>
    </recommendedName>
</protein>
<gene>
    <name evidence="4" type="ORF">G443_000328</name>
</gene>
<organism evidence="4 5">
    <name type="scientific">Actinoalloteichus caeruleus DSM 43889</name>
    <dbReference type="NCBI Taxonomy" id="1120930"/>
    <lineage>
        <taxon>Bacteria</taxon>
        <taxon>Bacillati</taxon>
        <taxon>Actinomycetota</taxon>
        <taxon>Actinomycetes</taxon>
        <taxon>Pseudonocardiales</taxon>
        <taxon>Pseudonocardiaceae</taxon>
        <taxon>Actinoalloteichus</taxon>
        <taxon>Actinoalloteichus cyanogriseus</taxon>
    </lineage>
</organism>
<accession>A0ABT1JD06</accession>
<dbReference type="InterPro" id="IPR025637">
    <property type="entry name" value="DUF4333"/>
</dbReference>
<evidence type="ECO:0000313" key="4">
    <source>
        <dbReference type="EMBL" id="MCP2330058.1"/>
    </source>
</evidence>
<keyword evidence="2" id="KW-0472">Membrane</keyword>
<dbReference type="RefSeq" id="WP_026419790.1">
    <property type="nucleotide sequence ID" value="NZ_AUBJ02000001.1"/>
</dbReference>
<evidence type="ECO:0000256" key="2">
    <source>
        <dbReference type="SAM" id="Phobius"/>
    </source>
</evidence>
<evidence type="ECO:0000259" key="3">
    <source>
        <dbReference type="Pfam" id="PF14230"/>
    </source>
</evidence>
<comment type="caution">
    <text evidence="4">The sequence shown here is derived from an EMBL/GenBank/DDBJ whole genome shotgun (WGS) entry which is preliminary data.</text>
</comment>
<dbReference type="EMBL" id="AUBJ02000001">
    <property type="protein sequence ID" value="MCP2330058.1"/>
    <property type="molecule type" value="Genomic_DNA"/>
</dbReference>
<evidence type="ECO:0000313" key="5">
    <source>
        <dbReference type="Proteomes" id="UP000791080"/>
    </source>
</evidence>